<organism evidence="2 3">
    <name type="scientific">Thalassoglobus neptunius</name>
    <dbReference type="NCBI Taxonomy" id="1938619"/>
    <lineage>
        <taxon>Bacteria</taxon>
        <taxon>Pseudomonadati</taxon>
        <taxon>Planctomycetota</taxon>
        <taxon>Planctomycetia</taxon>
        <taxon>Planctomycetales</taxon>
        <taxon>Planctomycetaceae</taxon>
        <taxon>Thalassoglobus</taxon>
    </lineage>
</organism>
<evidence type="ECO:0000259" key="1">
    <source>
        <dbReference type="Pfam" id="PF12038"/>
    </source>
</evidence>
<dbReference type="InterPro" id="IPR022701">
    <property type="entry name" value="QTMAN_N"/>
</dbReference>
<evidence type="ECO:0000313" key="2">
    <source>
        <dbReference type="EMBL" id="TWT40724.1"/>
    </source>
</evidence>
<evidence type="ECO:0000313" key="3">
    <source>
        <dbReference type="Proteomes" id="UP000317243"/>
    </source>
</evidence>
<gene>
    <name evidence="2" type="ORF">KOR42_48990</name>
</gene>
<comment type="caution">
    <text evidence="2">The sequence shown here is derived from an EMBL/GenBank/DDBJ whole genome shotgun (WGS) entry which is preliminary data.</text>
</comment>
<dbReference type="Pfam" id="PF12038">
    <property type="entry name" value="QTMAN_N"/>
    <property type="match status" value="1"/>
</dbReference>
<sequence>MRHAAASFAFEVNDLGNQSWDIVFATDMCNFSEFQGLVRKDVADLPSVIYFHENQFSYPSRGDSESVQRDLHFAMTNFISVLSEPIRNPLHAVSRYLNGAWLGEGAKRRSMRPMEAT</sequence>
<proteinExistence type="predicted"/>
<dbReference type="EMBL" id="SIHI01000049">
    <property type="protein sequence ID" value="TWT40724.1"/>
    <property type="molecule type" value="Genomic_DNA"/>
</dbReference>
<accession>A0A5C5VQ68</accession>
<reference evidence="2 3" key="1">
    <citation type="submission" date="2019-02" db="EMBL/GenBank/DDBJ databases">
        <title>Deep-cultivation of Planctomycetes and their phenomic and genomic characterization uncovers novel biology.</title>
        <authorList>
            <person name="Wiegand S."/>
            <person name="Jogler M."/>
            <person name="Boedeker C."/>
            <person name="Pinto D."/>
            <person name="Vollmers J."/>
            <person name="Rivas-Marin E."/>
            <person name="Kohn T."/>
            <person name="Peeters S.H."/>
            <person name="Heuer A."/>
            <person name="Rast P."/>
            <person name="Oberbeckmann S."/>
            <person name="Bunk B."/>
            <person name="Jeske O."/>
            <person name="Meyerdierks A."/>
            <person name="Storesund J.E."/>
            <person name="Kallscheuer N."/>
            <person name="Luecker S."/>
            <person name="Lage O.M."/>
            <person name="Pohl T."/>
            <person name="Merkel B.J."/>
            <person name="Hornburger P."/>
            <person name="Mueller R.-W."/>
            <person name="Bruemmer F."/>
            <person name="Labrenz M."/>
            <person name="Spormann A.M."/>
            <person name="Op Den Camp H."/>
            <person name="Overmann J."/>
            <person name="Amann R."/>
            <person name="Jetten M.S.M."/>
            <person name="Mascher T."/>
            <person name="Medema M.H."/>
            <person name="Devos D.P."/>
            <person name="Kaster A.-K."/>
            <person name="Ovreas L."/>
            <person name="Rohde M."/>
            <person name="Galperin M.Y."/>
            <person name="Jogler C."/>
        </authorList>
    </citation>
    <scope>NUCLEOTIDE SEQUENCE [LARGE SCALE GENOMIC DNA]</scope>
    <source>
        <strain evidence="2 3">KOR42</strain>
    </source>
</reference>
<dbReference type="Proteomes" id="UP000317243">
    <property type="component" value="Unassembled WGS sequence"/>
</dbReference>
<name>A0A5C5VQ68_9PLAN</name>
<feature type="domain" description="tRNA-queuosine alpha-mannosyltransferase N-terminal" evidence="1">
    <location>
        <begin position="1"/>
        <end position="82"/>
    </location>
</feature>
<keyword evidence="3" id="KW-1185">Reference proteome</keyword>
<dbReference type="AlphaFoldDB" id="A0A5C5VQ68"/>
<protein>
    <recommendedName>
        <fullName evidence="1">tRNA-queuosine alpha-mannosyltransferase N-terminal domain-containing protein</fullName>
    </recommendedName>
</protein>